<proteinExistence type="predicted"/>
<dbReference type="EMBL" id="JBHMEA010000025">
    <property type="protein sequence ID" value="MFB9231724.1"/>
    <property type="molecule type" value="Genomic_DNA"/>
</dbReference>
<evidence type="ECO:0000313" key="1">
    <source>
        <dbReference type="EMBL" id="MFB9231724.1"/>
    </source>
</evidence>
<dbReference type="Gene3D" id="3.20.20.70">
    <property type="entry name" value="Aldolase class I"/>
    <property type="match status" value="1"/>
</dbReference>
<dbReference type="Proteomes" id="UP001589683">
    <property type="component" value="Unassembled WGS sequence"/>
</dbReference>
<dbReference type="SUPFAM" id="SSF51412">
    <property type="entry name" value="Inosine monophosphate dehydrogenase (IMPDH)"/>
    <property type="match status" value="1"/>
</dbReference>
<evidence type="ECO:0000313" key="2">
    <source>
        <dbReference type="Proteomes" id="UP001589683"/>
    </source>
</evidence>
<dbReference type="Pfam" id="PF03060">
    <property type="entry name" value="NMO"/>
    <property type="match status" value="1"/>
</dbReference>
<dbReference type="PANTHER" id="PTHR32332:SF31">
    <property type="entry name" value="2-NITROPROPANE DIOXYGENASE FAMILY, PUTATIVE (AFU_ORTHOLOGUE AFUA_2G09850)-RELATED"/>
    <property type="match status" value="1"/>
</dbReference>
<protein>
    <submittedName>
        <fullName evidence="1">Nitronate monooxygenase</fullName>
    </submittedName>
</protein>
<comment type="caution">
    <text evidence="1">The sequence shown here is derived from an EMBL/GenBank/DDBJ whole genome shotgun (WGS) entry which is preliminary data.</text>
</comment>
<name>A0ABV5JE30_9RHOB</name>
<organism evidence="1 2">
    <name type="scientific">Pseudohalocynthiibacter aestuariivivens</name>
    <dbReference type="NCBI Taxonomy" id="1591409"/>
    <lineage>
        <taxon>Bacteria</taxon>
        <taxon>Pseudomonadati</taxon>
        <taxon>Pseudomonadota</taxon>
        <taxon>Alphaproteobacteria</taxon>
        <taxon>Rhodobacterales</taxon>
        <taxon>Paracoccaceae</taxon>
        <taxon>Pseudohalocynthiibacter</taxon>
    </lineage>
</organism>
<dbReference type="RefSeq" id="WP_213891010.1">
    <property type="nucleotide sequence ID" value="NZ_JAGFNU010000017.1"/>
</dbReference>
<keyword evidence="2" id="KW-1185">Reference proteome</keyword>
<keyword evidence="1" id="KW-0560">Oxidoreductase</keyword>
<keyword evidence="1" id="KW-0503">Monooxygenase</keyword>
<dbReference type="PANTHER" id="PTHR32332">
    <property type="entry name" value="2-NITROPROPANE DIOXYGENASE"/>
    <property type="match status" value="1"/>
</dbReference>
<dbReference type="GO" id="GO:0004497">
    <property type="term" value="F:monooxygenase activity"/>
    <property type="evidence" value="ECO:0007669"/>
    <property type="project" value="UniProtKB-KW"/>
</dbReference>
<accession>A0ABV5JE30</accession>
<sequence>MTIRRPLCDLLGIKHPVLLAPMAGVSGGALAAAISRAGGLGLIGGVYGDADWLAREFDAAGDARIGVGFITWSLARQPHLLDLVLDCAPAAQATLHGVI</sequence>
<gene>
    <name evidence="1" type="ORF">ACFFUT_07995</name>
</gene>
<reference evidence="1 2" key="1">
    <citation type="submission" date="2024-09" db="EMBL/GenBank/DDBJ databases">
        <authorList>
            <person name="Sun Q."/>
            <person name="Mori K."/>
        </authorList>
    </citation>
    <scope>NUCLEOTIDE SEQUENCE [LARGE SCALE GENOMIC DNA]</scope>
    <source>
        <strain evidence="1 2">CECT 8726</strain>
    </source>
</reference>
<dbReference type="InterPro" id="IPR013785">
    <property type="entry name" value="Aldolase_TIM"/>
</dbReference>